<keyword evidence="2" id="KW-0378">Hydrolase</keyword>
<dbReference type="SUPFAM" id="SSF54897">
    <property type="entry name" value="Protease propeptides/inhibitors"/>
    <property type="match status" value="1"/>
</dbReference>
<evidence type="ECO:0000259" key="5">
    <source>
        <dbReference type="Pfam" id="PF05922"/>
    </source>
</evidence>
<dbReference type="Pfam" id="PF05922">
    <property type="entry name" value="Inhibitor_I9"/>
    <property type="match status" value="1"/>
</dbReference>
<evidence type="ECO:0000256" key="3">
    <source>
        <dbReference type="ARBA" id="ARBA00022825"/>
    </source>
</evidence>
<dbReference type="AlphaFoldDB" id="A0A6J4QQW7"/>
<keyword evidence="4" id="KW-0732">Signal</keyword>
<evidence type="ECO:0000256" key="2">
    <source>
        <dbReference type="ARBA" id="ARBA00022801"/>
    </source>
</evidence>
<dbReference type="GO" id="GO:0006508">
    <property type="term" value="P:proteolysis"/>
    <property type="evidence" value="ECO:0007669"/>
    <property type="project" value="UniProtKB-KW"/>
</dbReference>
<evidence type="ECO:0000256" key="1">
    <source>
        <dbReference type="ARBA" id="ARBA00022670"/>
    </source>
</evidence>
<dbReference type="EMBL" id="CADCVE010000022">
    <property type="protein sequence ID" value="CAA9446831.1"/>
    <property type="molecule type" value="Genomic_DNA"/>
</dbReference>
<sequence>MLSFTVAVMLLACTGTVFAQDAVTPAASESMDEDVVQDRYIVVLRDDAVQTSERVASEQAGRLGLEVSQTYRNAIKGYAARIPAARLEEVRDDPDVAYVEPDRIMKATEQSLPYGIDRIDADLSSTKAGDGAGSVSNVNAYIIDTGIDKSIQN</sequence>
<protein>
    <recommendedName>
        <fullName evidence="5">Inhibitor I9 domain-containing protein</fullName>
    </recommendedName>
</protein>
<keyword evidence="3" id="KW-0720">Serine protease</keyword>
<dbReference type="Gene3D" id="3.30.70.80">
    <property type="entry name" value="Peptidase S8 propeptide/proteinase inhibitor I9"/>
    <property type="match status" value="1"/>
</dbReference>
<dbReference type="PANTHER" id="PTHR43806:SF11">
    <property type="entry name" value="CEREVISIN-RELATED"/>
    <property type="match status" value="1"/>
</dbReference>
<keyword evidence="1" id="KW-0645">Protease</keyword>
<reference evidence="6" key="1">
    <citation type="submission" date="2020-02" db="EMBL/GenBank/DDBJ databases">
        <authorList>
            <person name="Meier V. D."/>
        </authorList>
    </citation>
    <scope>NUCLEOTIDE SEQUENCE</scope>
    <source>
        <strain evidence="6">AVDCRST_MAG28</strain>
    </source>
</reference>
<dbReference type="InterPro" id="IPR010259">
    <property type="entry name" value="S8pro/Inhibitor_I9"/>
</dbReference>
<proteinExistence type="predicted"/>
<dbReference type="InterPro" id="IPR050131">
    <property type="entry name" value="Peptidase_S8_subtilisin-like"/>
</dbReference>
<name>A0A6J4QQW7_9ACTN</name>
<evidence type="ECO:0000256" key="4">
    <source>
        <dbReference type="SAM" id="SignalP"/>
    </source>
</evidence>
<feature type="signal peptide" evidence="4">
    <location>
        <begin position="1"/>
        <end position="19"/>
    </location>
</feature>
<feature type="chain" id="PRO_5027034236" description="Inhibitor I9 domain-containing protein" evidence="4">
    <location>
        <begin position="20"/>
        <end position="153"/>
    </location>
</feature>
<organism evidence="6">
    <name type="scientific">uncultured Rubrobacteraceae bacterium</name>
    <dbReference type="NCBI Taxonomy" id="349277"/>
    <lineage>
        <taxon>Bacteria</taxon>
        <taxon>Bacillati</taxon>
        <taxon>Actinomycetota</taxon>
        <taxon>Rubrobacteria</taxon>
        <taxon>Rubrobacterales</taxon>
        <taxon>Rubrobacteraceae</taxon>
        <taxon>environmental samples</taxon>
    </lineage>
</organism>
<evidence type="ECO:0000313" key="6">
    <source>
        <dbReference type="EMBL" id="CAA9446831.1"/>
    </source>
</evidence>
<dbReference type="InterPro" id="IPR037045">
    <property type="entry name" value="S8pro/Inhibitor_I9_sf"/>
</dbReference>
<gene>
    <name evidence="6" type="ORF">AVDCRST_MAG28-950</name>
</gene>
<dbReference type="PANTHER" id="PTHR43806">
    <property type="entry name" value="PEPTIDASE S8"/>
    <property type="match status" value="1"/>
</dbReference>
<dbReference type="GO" id="GO:0004252">
    <property type="term" value="F:serine-type endopeptidase activity"/>
    <property type="evidence" value="ECO:0007669"/>
    <property type="project" value="TreeGrafter"/>
</dbReference>
<accession>A0A6J4QQW7</accession>
<feature type="domain" description="Inhibitor I9" evidence="5">
    <location>
        <begin position="40"/>
        <end position="107"/>
    </location>
</feature>
<dbReference type="GO" id="GO:0005615">
    <property type="term" value="C:extracellular space"/>
    <property type="evidence" value="ECO:0007669"/>
    <property type="project" value="TreeGrafter"/>
</dbReference>